<reference evidence="2" key="1">
    <citation type="submission" date="2017-01" db="EMBL/GenBank/DDBJ databases">
        <authorList>
            <person name="Varghese N."/>
            <person name="Submissions S."/>
        </authorList>
    </citation>
    <scope>NUCLEOTIDE SEQUENCE [LARGE SCALE GENOMIC DNA]</scope>
    <source>
        <strain evidence="2">ATCC 51758</strain>
    </source>
</reference>
<dbReference type="AlphaFoldDB" id="A0A1N6X1S3"/>
<keyword evidence="2" id="KW-1185">Reference proteome</keyword>
<organism evidence="1 2">
    <name type="scientific">Aromatoleum tolulyticum</name>
    <dbReference type="NCBI Taxonomy" id="34027"/>
    <lineage>
        <taxon>Bacteria</taxon>
        <taxon>Pseudomonadati</taxon>
        <taxon>Pseudomonadota</taxon>
        <taxon>Betaproteobacteria</taxon>
        <taxon>Rhodocyclales</taxon>
        <taxon>Rhodocyclaceae</taxon>
        <taxon>Aromatoleum</taxon>
    </lineage>
</organism>
<evidence type="ECO:0008006" key="3">
    <source>
        <dbReference type="Google" id="ProtNLM"/>
    </source>
</evidence>
<proteinExistence type="predicted"/>
<dbReference type="EMBL" id="FTMD01000008">
    <property type="protein sequence ID" value="SIQ96235.1"/>
    <property type="molecule type" value="Genomic_DNA"/>
</dbReference>
<evidence type="ECO:0000313" key="1">
    <source>
        <dbReference type="EMBL" id="SIQ96235.1"/>
    </source>
</evidence>
<name>A0A1N6X1S3_9RHOO</name>
<sequence>MIFAMQHISHPMPQPKTSELEQRLVVLFDEQCPDDFRLRRLEGDALKQVASGVDVAAAYTVLGGVAFLRMDERAMRSAFERAFSCPGIAVESYLNYATFLSALLYFEESQAILSDLVQRFPDNPTVLGSATEAAMAAGRFRFAADCRSAAHRLGLSDQGSSQFNLTGNPMLPLLLDRLAGDGVDERVIHQAVQVAGEVIRRRHGQVISWVGDFTDAPSMVSMFTVRAEFDDIAKTNLLIADALVEHGLDDTASYLTLSCVRHADAYYA</sequence>
<evidence type="ECO:0000313" key="2">
    <source>
        <dbReference type="Proteomes" id="UP000186819"/>
    </source>
</evidence>
<protein>
    <recommendedName>
        <fullName evidence="3">Tetratricopeptide repeat-containing protein</fullName>
    </recommendedName>
</protein>
<gene>
    <name evidence="1" type="ORF">SAMN05421829_108157</name>
</gene>
<dbReference type="Proteomes" id="UP000186819">
    <property type="component" value="Unassembled WGS sequence"/>
</dbReference>
<accession>A0A1N6X1S3</accession>